<organism evidence="1 2">
    <name type="scientific">Colletotrichum higginsianum (strain IMI 349063)</name>
    <name type="common">Crucifer anthracnose fungus</name>
    <dbReference type="NCBI Taxonomy" id="759273"/>
    <lineage>
        <taxon>Eukaryota</taxon>
        <taxon>Fungi</taxon>
        <taxon>Dikarya</taxon>
        <taxon>Ascomycota</taxon>
        <taxon>Pezizomycotina</taxon>
        <taxon>Sordariomycetes</taxon>
        <taxon>Hypocreomycetidae</taxon>
        <taxon>Glomerellales</taxon>
        <taxon>Glomerellaceae</taxon>
        <taxon>Colletotrichum</taxon>
        <taxon>Colletotrichum destructivum species complex</taxon>
    </lineage>
</organism>
<evidence type="ECO:0000313" key="2">
    <source>
        <dbReference type="Proteomes" id="UP000007174"/>
    </source>
</evidence>
<reference evidence="2" key="1">
    <citation type="journal article" date="2012" name="Nat. Genet.">
        <title>Lifestyle transitions in plant pathogenic Colletotrichum fungi deciphered by genome and transcriptome analyses.</title>
        <authorList>
            <person name="O'Connell R.J."/>
            <person name="Thon M.R."/>
            <person name="Hacquard S."/>
            <person name="Amyotte S.G."/>
            <person name="Kleemann J."/>
            <person name="Torres M.F."/>
            <person name="Damm U."/>
            <person name="Buiate E.A."/>
            <person name="Epstein L."/>
            <person name="Alkan N."/>
            <person name="Altmueller J."/>
            <person name="Alvarado-Balderrama L."/>
            <person name="Bauser C.A."/>
            <person name="Becker C."/>
            <person name="Birren B.W."/>
            <person name="Chen Z."/>
            <person name="Choi J."/>
            <person name="Crouch J.A."/>
            <person name="Duvick J.P."/>
            <person name="Farman M.A."/>
            <person name="Gan P."/>
            <person name="Heiman D."/>
            <person name="Henrissat B."/>
            <person name="Howard R.J."/>
            <person name="Kabbage M."/>
            <person name="Koch C."/>
            <person name="Kracher B."/>
            <person name="Kubo Y."/>
            <person name="Law A.D."/>
            <person name="Lebrun M.-H."/>
            <person name="Lee Y.-H."/>
            <person name="Miyara I."/>
            <person name="Moore N."/>
            <person name="Neumann U."/>
            <person name="Nordstroem K."/>
            <person name="Panaccione D.G."/>
            <person name="Panstruga R."/>
            <person name="Place M."/>
            <person name="Proctor R.H."/>
            <person name="Prusky D."/>
            <person name="Rech G."/>
            <person name="Reinhardt R."/>
            <person name="Rollins J.A."/>
            <person name="Rounsley S."/>
            <person name="Schardl C.L."/>
            <person name="Schwartz D.C."/>
            <person name="Shenoy N."/>
            <person name="Shirasu K."/>
            <person name="Sikhakolli U.R."/>
            <person name="Stueber K."/>
            <person name="Sukno S.A."/>
            <person name="Sweigard J.A."/>
            <person name="Takano Y."/>
            <person name="Takahara H."/>
            <person name="Trail F."/>
            <person name="van der Does H.C."/>
            <person name="Voll L.M."/>
            <person name="Will I."/>
            <person name="Young S."/>
            <person name="Zeng Q."/>
            <person name="Zhang J."/>
            <person name="Zhou S."/>
            <person name="Dickman M.B."/>
            <person name="Schulze-Lefert P."/>
            <person name="Ver Loren van Themaat E."/>
            <person name="Ma L.-J."/>
            <person name="Vaillancourt L.J."/>
        </authorList>
    </citation>
    <scope>NUCLEOTIDE SEQUENCE [LARGE SCALE GENOMIC DNA]</scope>
    <source>
        <strain evidence="2">IMI 349063</strain>
    </source>
</reference>
<accession>H1VZH1</accession>
<dbReference type="HOGENOM" id="CLU_2440729_0_0_1"/>
<dbReference type="eggNOG" id="ENOG502SYKX">
    <property type="taxonomic scope" value="Eukaryota"/>
</dbReference>
<dbReference type="EMBL" id="CACQ02007922">
    <property type="protein sequence ID" value="CCF45633.1"/>
    <property type="molecule type" value="Genomic_DNA"/>
</dbReference>
<sequence>MGPQDTWKVRHLDDEPLYCEAPHDEADVLYAGSDDEYYDSPDARKLRIEQAAIRFLQGHTPVLLTTVLRGASGIRSRTLTSSDARTHNRP</sequence>
<dbReference type="VEuPathDB" id="FungiDB:CH63R_10841"/>
<dbReference type="Proteomes" id="UP000007174">
    <property type="component" value="Unassembled WGS sequence"/>
</dbReference>
<gene>
    <name evidence="1" type="ORF">CH063_14653</name>
</gene>
<evidence type="ECO:0000313" key="1">
    <source>
        <dbReference type="EMBL" id="CCF45633.1"/>
    </source>
</evidence>
<dbReference type="AlphaFoldDB" id="H1VZH1"/>
<name>H1VZH1_COLHI</name>
<protein>
    <submittedName>
        <fullName evidence="1">Uncharacterized protein</fullName>
    </submittedName>
</protein>
<proteinExistence type="predicted"/>
<dbReference type="STRING" id="759273.H1VZH1"/>